<comment type="caution">
    <text evidence="2">The sequence shown here is derived from an EMBL/GenBank/DDBJ whole genome shotgun (WGS) entry which is preliminary data.</text>
</comment>
<sequence length="309" mass="34869">MADGWRSSDWSGGGSGGWNDGRGWHSGSDGSRRPEKKAKAKAKGGKGQVQKGKGKPQAAPVPGAEAEEEAGACRRRREEERQPMRQEIQELRLRNSALSAENASMASARAEYVEAVAEESAQRTLLRMNTEMFAGQHKMLEKVQSEHSALSEQLAQTEADGDKSFRELEMSKAEHSQQMEKLQAEHRHQVEDLEKRLKLEQDDCSEQIKRGRQWYNKFENLQASKEDRLIQGKTELLCATKAEEEAISARSRAETEKREQEEETERYRRLVTAMEWGIRDATEAQADLRKEVQEEAVAAAEAQARFPLA</sequence>
<name>A0A813A148_9DINO</name>
<feature type="compositionally biased region" description="Basic residues" evidence="1">
    <location>
        <begin position="34"/>
        <end position="44"/>
    </location>
</feature>
<accession>A0A813A148</accession>
<feature type="compositionally biased region" description="Basic and acidic residues" evidence="1">
    <location>
        <begin position="251"/>
        <end position="266"/>
    </location>
</feature>
<feature type="region of interest" description="Disordered" evidence="1">
    <location>
        <begin position="144"/>
        <end position="185"/>
    </location>
</feature>
<evidence type="ECO:0000313" key="2">
    <source>
        <dbReference type="EMBL" id="CAE7849811.1"/>
    </source>
</evidence>
<feature type="compositionally biased region" description="Low complexity" evidence="1">
    <location>
        <begin position="48"/>
        <end position="64"/>
    </location>
</feature>
<feature type="compositionally biased region" description="Basic and acidic residues" evidence="1">
    <location>
        <begin position="76"/>
        <end position="87"/>
    </location>
</feature>
<gene>
    <name evidence="2" type="ORF">SNEC2469_LOCUS26299</name>
</gene>
<keyword evidence="3" id="KW-1185">Reference proteome</keyword>
<feature type="region of interest" description="Disordered" evidence="1">
    <location>
        <begin position="245"/>
        <end position="266"/>
    </location>
</feature>
<feature type="region of interest" description="Disordered" evidence="1">
    <location>
        <begin position="1"/>
        <end position="87"/>
    </location>
</feature>
<dbReference type="AlphaFoldDB" id="A0A813A148"/>
<feature type="compositionally biased region" description="Basic and acidic residues" evidence="1">
    <location>
        <begin position="160"/>
        <end position="185"/>
    </location>
</feature>
<reference evidence="2" key="1">
    <citation type="submission" date="2021-02" db="EMBL/GenBank/DDBJ databases">
        <authorList>
            <person name="Dougan E. K."/>
            <person name="Rhodes N."/>
            <person name="Thang M."/>
            <person name="Chan C."/>
        </authorList>
    </citation>
    <scope>NUCLEOTIDE SEQUENCE</scope>
</reference>
<feature type="compositionally biased region" description="Gly residues" evidence="1">
    <location>
        <begin position="11"/>
        <end position="20"/>
    </location>
</feature>
<evidence type="ECO:0000256" key="1">
    <source>
        <dbReference type="SAM" id="MobiDB-lite"/>
    </source>
</evidence>
<dbReference type="EMBL" id="CAJNJA010053255">
    <property type="protein sequence ID" value="CAE7849811.1"/>
    <property type="molecule type" value="Genomic_DNA"/>
</dbReference>
<proteinExistence type="predicted"/>
<dbReference type="OrthoDB" id="10465480at2759"/>
<feature type="compositionally biased region" description="Low complexity" evidence="1">
    <location>
        <begin position="1"/>
        <end position="10"/>
    </location>
</feature>
<evidence type="ECO:0000313" key="3">
    <source>
        <dbReference type="Proteomes" id="UP000601435"/>
    </source>
</evidence>
<organism evidence="2 3">
    <name type="scientific">Symbiodinium necroappetens</name>
    <dbReference type="NCBI Taxonomy" id="1628268"/>
    <lineage>
        <taxon>Eukaryota</taxon>
        <taxon>Sar</taxon>
        <taxon>Alveolata</taxon>
        <taxon>Dinophyceae</taxon>
        <taxon>Suessiales</taxon>
        <taxon>Symbiodiniaceae</taxon>
        <taxon>Symbiodinium</taxon>
    </lineage>
</organism>
<protein>
    <submittedName>
        <fullName evidence="2">Uncharacterized protein</fullName>
    </submittedName>
</protein>
<feature type="compositionally biased region" description="Polar residues" evidence="1">
    <location>
        <begin position="146"/>
        <end position="156"/>
    </location>
</feature>
<dbReference type="Proteomes" id="UP000601435">
    <property type="component" value="Unassembled WGS sequence"/>
</dbReference>